<keyword evidence="8" id="KW-1185">Reference proteome</keyword>
<dbReference type="OrthoDB" id="747253at2759"/>
<dbReference type="Pfam" id="PF23276">
    <property type="entry name" value="TPR_24"/>
    <property type="match status" value="1"/>
</dbReference>
<accession>M3C465</accession>
<evidence type="ECO:0000256" key="5">
    <source>
        <dbReference type="SAM" id="MobiDB-lite"/>
    </source>
</evidence>
<dbReference type="OMA" id="IMPLEKM"/>
<evidence type="ECO:0000259" key="6">
    <source>
        <dbReference type="Pfam" id="PF23276"/>
    </source>
</evidence>
<evidence type="ECO:0000313" key="8">
    <source>
        <dbReference type="Proteomes" id="UP000016931"/>
    </source>
</evidence>
<dbReference type="InterPro" id="IPR057027">
    <property type="entry name" value="TPR_mt"/>
</dbReference>
<protein>
    <recommendedName>
        <fullName evidence="6">Pentatricopeptide repeat-containing protein-mitochondrial domain-containing protein</fullName>
    </recommendedName>
</protein>
<evidence type="ECO:0000313" key="7">
    <source>
        <dbReference type="EMBL" id="EMF15056.1"/>
    </source>
</evidence>
<reference evidence="7 8" key="1">
    <citation type="journal article" date="2012" name="PLoS Pathog.">
        <title>Diverse lifestyles and strategies of plant pathogenesis encoded in the genomes of eighteen Dothideomycetes fungi.</title>
        <authorList>
            <person name="Ohm R.A."/>
            <person name="Feau N."/>
            <person name="Henrissat B."/>
            <person name="Schoch C.L."/>
            <person name="Horwitz B.A."/>
            <person name="Barry K.W."/>
            <person name="Condon B.J."/>
            <person name="Copeland A.C."/>
            <person name="Dhillon B."/>
            <person name="Glaser F."/>
            <person name="Hesse C.N."/>
            <person name="Kosti I."/>
            <person name="LaButti K."/>
            <person name="Lindquist E.A."/>
            <person name="Lucas S."/>
            <person name="Salamov A.A."/>
            <person name="Bradshaw R.E."/>
            <person name="Ciuffetti L."/>
            <person name="Hamelin R.C."/>
            <person name="Kema G.H.J."/>
            <person name="Lawrence C."/>
            <person name="Scott J.A."/>
            <person name="Spatafora J.W."/>
            <person name="Turgeon B.G."/>
            <person name="de Wit P.J.G.M."/>
            <person name="Zhong S."/>
            <person name="Goodwin S.B."/>
            <person name="Grigoriev I.V."/>
        </authorList>
    </citation>
    <scope>NUCLEOTIDE SEQUENCE [LARGE SCALE GENOMIC DNA]</scope>
    <source>
        <strain evidence="7 8">SO2202</strain>
    </source>
</reference>
<dbReference type="STRING" id="692275.M3C465"/>
<dbReference type="AlphaFoldDB" id="M3C465"/>
<evidence type="ECO:0000256" key="4">
    <source>
        <dbReference type="ARBA" id="ARBA00044511"/>
    </source>
</evidence>
<dbReference type="PANTHER" id="PTHR47447">
    <property type="entry name" value="OS03G0856100 PROTEIN"/>
    <property type="match status" value="1"/>
</dbReference>
<dbReference type="Gene3D" id="1.25.40.10">
    <property type="entry name" value="Tetratricopeptide repeat domain"/>
    <property type="match status" value="2"/>
</dbReference>
<comment type="function">
    <text evidence="3">Regulates mitochondrial small subunit maturation by controlling 15S rRNA 5'-end processing. Localizes to the 5' precursor of the 15S rRNA in a position that is subsequently occupied by mS47 in the mature yeast mtSSU. Uses structure and sequence-specific RNA recognition, binding to a single-stranded region of the precursor and specifically recognizing bases -6 to -1. The exchange of Ccm1 for mS47 is coupled to the irreversible removal of precursor rRNA that is accompanied by conformational changes of the mitoribosomal proteins uS5m and mS26. These conformational changes signal completion of 5'-end rRNA processing through protection of the mature 5'-end of the 15S rRNA and stabilization of mS47. The removal of the 5' precursor together with the dissociation of Ccm1 may be catalyzed by the 5'-3' exoribonuclease Pet127. Involved in the specific removal of group I introns in mitochondrial encoded transcripts.</text>
</comment>
<dbReference type="EMBL" id="KB456261">
    <property type="protein sequence ID" value="EMF15056.1"/>
    <property type="molecule type" value="Genomic_DNA"/>
</dbReference>
<evidence type="ECO:0000256" key="3">
    <source>
        <dbReference type="ARBA" id="ARBA00044493"/>
    </source>
</evidence>
<comment type="similarity">
    <text evidence="1">Belongs to the CCM1 family.</text>
</comment>
<dbReference type="eggNOG" id="KOG4197">
    <property type="taxonomic scope" value="Eukaryota"/>
</dbReference>
<organism evidence="7 8">
    <name type="scientific">Sphaerulina musiva (strain SO2202)</name>
    <name type="common">Poplar stem canker fungus</name>
    <name type="synonym">Septoria musiva</name>
    <dbReference type="NCBI Taxonomy" id="692275"/>
    <lineage>
        <taxon>Eukaryota</taxon>
        <taxon>Fungi</taxon>
        <taxon>Dikarya</taxon>
        <taxon>Ascomycota</taxon>
        <taxon>Pezizomycotina</taxon>
        <taxon>Dothideomycetes</taxon>
        <taxon>Dothideomycetidae</taxon>
        <taxon>Mycosphaerellales</taxon>
        <taxon>Mycosphaerellaceae</taxon>
        <taxon>Sphaerulina</taxon>
    </lineage>
</organism>
<dbReference type="GeneID" id="27901183"/>
<dbReference type="Proteomes" id="UP000016931">
    <property type="component" value="Unassembled WGS sequence"/>
</dbReference>
<sequence>MEPEETRFLYGRLRSYAARGKTHWCQEIAEYLVTARRERPNLQLYNALILSNIHNEFGAAWRVHDLLDEMRKDGMSPDVGTCHAVLKVLSVHLDHLLRTEILDYMHKRWLQITEEGWHDMVAGMLREGLFEQALERLDKMRRAQMQIEPWLHDMAVFMLCDAGEIEEAFRIMRTRYDAGEVALRQAVWSYLLDKGSEARHYHATSLVWMSQVNQGYLNPSSGTCLNILATAAQAGDAAMATEVFTHLSKRGTAFKPIHFELLITAYLSANPPDLGRAISILTIMPLEKMEPTIAQTREIFLYLKDKPALIKQALITLQELHAQDRKISITILNLLIECYVEQKNLPEALKVYKLIHTFAPLGYGAQKSFANIETFNLLLKGCRVTHPPDERQASFLVSELLALRVTPTAMTYDRLILCFVEAAKYALGRCREMTDPEQMQAEHSRAVELVDWSFRHFADMQPLGWMPRYGTLELLAVQLAYVGDDRCWDVLQAAEDQSEKVEGFEQKGHFARRSVENAWETCHRAQKAQPGTSEEDSDVAAISAWS</sequence>
<proteinExistence type="inferred from homology"/>
<comment type="subunit">
    <text evidence="4">Binds to mitochondrial small subunit 15S rRNA.</text>
</comment>
<dbReference type="Pfam" id="PF13812">
    <property type="entry name" value="PPR_3"/>
    <property type="match status" value="1"/>
</dbReference>
<name>M3C465_SPHMS</name>
<dbReference type="Pfam" id="PF01535">
    <property type="entry name" value="PPR"/>
    <property type="match status" value="1"/>
</dbReference>
<dbReference type="InterPro" id="IPR002885">
    <property type="entry name" value="PPR_rpt"/>
</dbReference>
<dbReference type="PANTHER" id="PTHR47447:SF17">
    <property type="entry name" value="OS12G0638900 PROTEIN"/>
    <property type="match status" value="1"/>
</dbReference>
<feature type="domain" description="Pentatricopeptide repeat-containing protein-mitochondrial" evidence="6">
    <location>
        <begin position="221"/>
        <end position="354"/>
    </location>
</feature>
<dbReference type="HOGENOM" id="CLU_008514_1_0_1"/>
<evidence type="ECO:0000256" key="2">
    <source>
        <dbReference type="ARBA" id="ARBA00022737"/>
    </source>
</evidence>
<keyword evidence="2" id="KW-0677">Repeat</keyword>
<evidence type="ECO:0000256" key="1">
    <source>
        <dbReference type="ARBA" id="ARBA00006192"/>
    </source>
</evidence>
<dbReference type="InterPro" id="IPR011990">
    <property type="entry name" value="TPR-like_helical_dom_sf"/>
</dbReference>
<dbReference type="RefSeq" id="XP_016763177.1">
    <property type="nucleotide sequence ID" value="XM_016904046.1"/>
</dbReference>
<feature type="region of interest" description="Disordered" evidence="5">
    <location>
        <begin position="521"/>
        <end position="546"/>
    </location>
</feature>
<gene>
    <name evidence="7" type="ORF">SEPMUDRAFT_147040</name>
</gene>